<dbReference type="AlphaFoldDB" id="A0AAW1SA20"/>
<dbReference type="GO" id="GO:0005634">
    <property type="term" value="C:nucleus"/>
    <property type="evidence" value="ECO:0007669"/>
    <property type="project" value="TreeGrafter"/>
</dbReference>
<feature type="compositionally biased region" description="Basic residues" evidence="1">
    <location>
        <begin position="44"/>
        <end position="55"/>
    </location>
</feature>
<dbReference type="PANTHER" id="PTHR15657">
    <property type="entry name" value="THYROID TRANSCRIPTION FACTOR 1-ASSOCIATED PROTEIN 26"/>
    <property type="match status" value="1"/>
</dbReference>
<proteinExistence type="predicted"/>
<organism evidence="2 3">
    <name type="scientific">Apatococcus lobatus</name>
    <dbReference type="NCBI Taxonomy" id="904363"/>
    <lineage>
        <taxon>Eukaryota</taxon>
        <taxon>Viridiplantae</taxon>
        <taxon>Chlorophyta</taxon>
        <taxon>core chlorophytes</taxon>
        <taxon>Trebouxiophyceae</taxon>
        <taxon>Chlorellales</taxon>
        <taxon>Chlorellaceae</taxon>
        <taxon>Apatococcus</taxon>
    </lineage>
</organism>
<comment type="caution">
    <text evidence="2">The sequence shown here is derived from an EMBL/GenBank/DDBJ whole genome shotgun (WGS) entry which is preliminary data.</text>
</comment>
<sequence length="219" mass="24531">MVATLEKKRRPRPAGLSIQKFAKAKQTGYDKRQKTAVQQEQRARQKGKFRKLKARLGKEGWLKPVQDLPKSEDTEHVPSHIELPTSTTRRHLQAPAAAAPRQPEVGGLQAEQHAATEIQVSMPAADTEDVKHKEATGHRRKQKPASALQRIAASVQAQKEAESREREATRQAAAEHRARVAASHAQRKQRTQVLRKRTSSGQPVMKYRIEGMLSALEND</sequence>
<accession>A0AAW1SA20</accession>
<evidence type="ECO:0000313" key="3">
    <source>
        <dbReference type="Proteomes" id="UP001438707"/>
    </source>
</evidence>
<dbReference type="Proteomes" id="UP001438707">
    <property type="component" value="Unassembled WGS sequence"/>
</dbReference>
<evidence type="ECO:0000313" key="2">
    <source>
        <dbReference type="EMBL" id="KAK9842764.1"/>
    </source>
</evidence>
<feature type="compositionally biased region" description="Basic and acidic residues" evidence="1">
    <location>
        <begin position="69"/>
        <end position="79"/>
    </location>
</feature>
<dbReference type="PANTHER" id="PTHR15657:SF1">
    <property type="entry name" value="THYROID TRANSCRIPTION FACTOR 1-ASSOCIATED PROTEIN 26"/>
    <property type="match status" value="1"/>
</dbReference>
<keyword evidence="3" id="KW-1185">Reference proteome</keyword>
<dbReference type="EMBL" id="JALJOS010000002">
    <property type="protein sequence ID" value="KAK9842764.1"/>
    <property type="molecule type" value="Genomic_DNA"/>
</dbReference>
<feature type="compositionally biased region" description="Basic residues" evidence="1">
    <location>
        <begin position="185"/>
        <end position="198"/>
    </location>
</feature>
<evidence type="ECO:0000256" key="1">
    <source>
        <dbReference type="SAM" id="MobiDB-lite"/>
    </source>
</evidence>
<dbReference type="InterPro" id="IPR013730">
    <property type="entry name" value="Fyv7/TAP26"/>
</dbReference>
<protein>
    <submittedName>
        <fullName evidence="2">Uncharacterized protein</fullName>
    </submittedName>
</protein>
<reference evidence="2 3" key="1">
    <citation type="journal article" date="2024" name="Nat. Commun.">
        <title>Phylogenomics reveals the evolutionary origins of lichenization in chlorophyte algae.</title>
        <authorList>
            <person name="Puginier C."/>
            <person name="Libourel C."/>
            <person name="Otte J."/>
            <person name="Skaloud P."/>
            <person name="Haon M."/>
            <person name="Grisel S."/>
            <person name="Petersen M."/>
            <person name="Berrin J.G."/>
            <person name="Delaux P.M."/>
            <person name="Dal Grande F."/>
            <person name="Keller J."/>
        </authorList>
    </citation>
    <scope>NUCLEOTIDE SEQUENCE [LARGE SCALE GENOMIC DNA]</scope>
    <source>
        <strain evidence="2 3">SAG 2145</strain>
    </source>
</reference>
<gene>
    <name evidence="2" type="ORF">WJX74_002017</name>
</gene>
<dbReference type="Pfam" id="PF08524">
    <property type="entry name" value="rRNA_processing"/>
    <property type="match status" value="1"/>
</dbReference>
<feature type="compositionally biased region" description="Basic and acidic residues" evidence="1">
    <location>
        <begin position="128"/>
        <end position="137"/>
    </location>
</feature>
<feature type="compositionally biased region" description="Basic and acidic residues" evidence="1">
    <location>
        <begin position="159"/>
        <end position="178"/>
    </location>
</feature>
<feature type="region of interest" description="Disordered" evidence="1">
    <location>
        <begin position="1"/>
        <end position="206"/>
    </location>
</feature>
<name>A0AAW1SA20_9CHLO</name>